<dbReference type="PROSITE" id="PS00372">
    <property type="entry name" value="PTS_EIIA_TYPE_2_HIS"/>
    <property type="match status" value="1"/>
</dbReference>
<sequence length="154" mass="17351">MDIRNLISEDLITLDLKARDKQTAIRELAGLLEKCGLITNEDEFLQDVLKREAMTTTGIGYGIAIPHAKSKAVKKSAVVFGRSKLGVEWESLDGQPVDMVFLIATPAEQKENEHLKVLSLLSRKLVYEEFRQRLRDSKTIQEILEILNTVVEGD</sequence>
<dbReference type="CDD" id="cd00211">
    <property type="entry name" value="PTS_IIA_fru"/>
    <property type="match status" value="1"/>
</dbReference>
<evidence type="ECO:0000256" key="2">
    <source>
        <dbReference type="ARBA" id="ARBA00022448"/>
    </source>
</evidence>
<evidence type="ECO:0000256" key="1">
    <source>
        <dbReference type="ARBA" id="ARBA00004496"/>
    </source>
</evidence>
<dbReference type="InterPro" id="IPR051541">
    <property type="entry name" value="PTS_SugarTrans_NitroReg"/>
</dbReference>
<dbReference type="PANTHER" id="PTHR47738:SF2">
    <property type="entry name" value="PTS SYSTEM FRUCTOSE-LIKE EIIA COMPONENT"/>
    <property type="match status" value="1"/>
</dbReference>
<keyword evidence="2" id="KW-0813">Transport</keyword>
<dbReference type="GeneID" id="45616044"/>
<dbReference type="Gene3D" id="3.40.930.10">
    <property type="entry name" value="Mannitol-specific EII, Chain A"/>
    <property type="match status" value="1"/>
</dbReference>
<protein>
    <submittedName>
        <fullName evidence="8">Phosphotransferase system mannitol/fructose-specific IIA domain</fullName>
    </submittedName>
</protein>
<dbReference type="AlphaFoldDB" id="A0A0S6UEG2"/>
<dbReference type="GO" id="GO:0016020">
    <property type="term" value="C:membrane"/>
    <property type="evidence" value="ECO:0007669"/>
    <property type="project" value="InterPro"/>
</dbReference>
<dbReference type="PROSITE" id="PS51094">
    <property type="entry name" value="PTS_EIIA_TYPE_2"/>
    <property type="match status" value="1"/>
</dbReference>
<proteinExistence type="predicted"/>
<dbReference type="RefSeq" id="WP_011391563.1">
    <property type="nucleotide sequence ID" value="NZ_DF238840.1"/>
</dbReference>
<gene>
    <name evidence="8" type="ORF">MTY_1113</name>
</gene>
<dbReference type="GO" id="GO:0005737">
    <property type="term" value="C:cytoplasm"/>
    <property type="evidence" value="ECO:0007669"/>
    <property type="project" value="UniProtKB-SubCell"/>
</dbReference>
<organism evidence="8">
    <name type="scientific">Moorella thermoacetica Y72</name>
    <dbReference type="NCBI Taxonomy" id="1325331"/>
    <lineage>
        <taxon>Bacteria</taxon>
        <taxon>Bacillati</taxon>
        <taxon>Bacillota</taxon>
        <taxon>Clostridia</taxon>
        <taxon>Neomoorellales</taxon>
        <taxon>Neomoorellaceae</taxon>
        <taxon>Neomoorella</taxon>
    </lineage>
</organism>
<dbReference type="InterPro" id="IPR004715">
    <property type="entry name" value="PTS_IIA_fruc"/>
</dbReference>
<dbReference type="FunFam" id="3.40.930.10:FF:000009">
    <property type="entry name" value="PTS system, fructose specific IIABC component"/>
    <property type="match status" value="1"/>
</dbReference>
<dbReference type="SUPFAM" id="SSF55804">
    <property type="entry name" value="Phoshotransferase/anion transport protein"/>
    <property type="match status" value="1"/>
</dbReference>
<comment type="subcellular location">
    <subcellularLocation>
        <location evidence="1">Cytoplasm</location>
    </subcellularLocation>
</comment>
<name>A0A0S6UEG2_NEOTH</name>
<evidence type="ECO:0000259" key="7">
    <source>
        <dbReference type="PROSITE" id="PS51094"/>
    </source>
</evidence>
<dbReference type="EMBL" id="DF238840">
    <property type="protein sequence ID" value="GAF25776.1"/>
    <property type="molecule type" value="Genomic_DNA"/>
</dbReference>
<keyword evidence="5 8" id="KW-0808">Transferase</keyword>
<evidence type="ECO:0000256" key="6">
    <source>
        <dbReference type="ARBA" id="ARBA00022683"/>
    </source>
</evidence>
<keyword evidence="3" id="KW-0597">Phosphoprotein</keyword>
<evidence type="ECO:0000256" key="5">
    <source>
        <dbReference type="ARBA" id="ARBA00022679"/>
    </source>
</evidence>
<feature type="domain" description="PTS EIIA type-2" evidence="7">
    <location>
        <begin position="5"/>
        <end position="150"/>
    </location>
</feature>
<dbReference type="Proteomes" id="UP000063718">
    <property type="component" value="Unassembled WGS sequence"/>
</dbReference>
<dbReference type="PANTHER" id="PTHR47738">
    <property type="entry name" value="PTS SYSTEM FRUCTOSE-LIKE EIIA COMPONENT-RELATED"/>
    <property type="match status" value="1"/>
</dbReference>
<evidence type="ECO:0000313" key="8">
    <source>
        <dbReference type="EMBL" id="GAF25776.1"/>
    </source>
</evidence>
<reference evidence="8" key="1">
    <citation type="journal article" date="2014" name="Gene">
        <title>Genome-guided analysis of transformation efficiency and carbon dioxide assimilation by Moorella thermoacetica Y72.</title>
        <authorList>
            <person name="Tsukahara K."/>
            <person name="Kita A."/>
            <person name="Nakashimada Y."/>
            <person name="Hoshino T."/>
            <person name="Murakami K."/>
        </authorList>
    </citation>
    <scope>NUCLEOTIDE SEQUENCE [LARGE SCALE GENOMIC DNA]</scope>
    <source>
        <strain evidence="8">Y72</strain>
    </source>
</reference>
<dbReference type="GO" id="GO:0008982">
    <property type="term" value="F:protein-N(PI)-phosphohistidine-sugar phosphotransferase activity"/>
    <property type="evidence" value="ECO:0007669"/>
    <property type="project" value="InterPro"/>
</dbReference>
<dbReference type="InterPro" id="IPR002178">
    <property type="entry name" value="PTS_EIIA_type-2_dom"/>
</dbReference>
<evidence type="ECO:0000256" key="3">
    <source>
        <dbReference type="ARBA" id="ARBA00022553"/>
    </source>
</evidence>
<dbReference type="Pfam" id="PF00359">
    <property type="entry name" value="PTS_EIIA_2"/>
    <property type="match status" value="1"/>
</dbReference>
<accession>A0A0S6UEG2</accession>
<dbReference type="GO" id="GO:0009401">
    <property type="term" value="P:phosphoenolpyruvate-dependent sugar phosphotransferase system"/>
    <property type="evidence" value="ECO:0007669"/>
    <property type="project" value="UniProtKB-KW"/>
</dbReference>
<keyword evidence="6" id="KW-0598">Phosphotransferase system</keyword>
<dbReference type="NCBIfam" id="TIGR00848">
    <property type="entry name" value="fruA"/>
    <property type="match status" value="1"/>
</dbReference>
<dbReference type="InterPro" id="IPR016152">
    <property type="entry name" value="PTrfase/Anion_transptr"/>
</dbReference>
<keyword evidence="4" id="KW-0762">Sugar transport</keyword>
<evidence type="ECO:0000256" key="4">
    <source>
        <dbReference type="ARBA" id="ARBA00022597"/>
    </source>
</evidence>